<feature type="domain" description="Glycosyltransferase 2-like" evidence="9">
    <location>
        <begin position="5"/>
        <end position="139"/>
    </location>
</feature>
<accession>A0A8E6EZE9</accession>
<sequence>MDGISILLPVYNQSNHLTKAVSIWQETVEKLKRPYEIIVINDGSSDSTRDTLSTMQANPKYSNLQIFHHETRRGYGASLRTALPNVQKELILLTSLRYPYQPEELRKLLDALKQKNELTGQQVAVVNGCRLDLPYVGGAAFRGEILRYGTRIFFGHLPEKPQGLCSQYSWSRWWRLRLQFGLKFHDTFSEFKIIRREVLERMELQSDSEFLLAEILAKATFLGFLMDEVPIAQNQSPMPWGAEPELPELFRKDRSEVFRKQKFKQKLRSEDPPCDPMLPTVLADPAPTP</sequence>
<dbReference type="AlphaFoldDB" id="A0A8E6EZE9"/>
<dbReference type="GO" id="GO:0099621">
    <property type="term" value="F:undecaprenyl-phosphate 4-deoxy-4-formamido-L-arabinose transferase activity"/>
    <property type="evidence" value="ECO:0007669"/>
    <property type="project" value="TreeGrafter"/>
</dbReference>
<evidence type="ECO:0000256" key="1">
    <source>
        <dbReference type="ARBA" id="ARBA00022475"/>
    </source>
</evidence>
<dbReference type="PANTHER" id="PTHR48090">
    <property type="entry name" value="UNDECAPRENYL-PHOSPHATE 4-DEOXY-4-FORMAMIDO-L-ARABINOSE TRANSFERASE-RELATED"/>
    <property type="match status" value="1"/>
</dbReference>
<dbReference type="Gene3D" id="3.90.550.10">
    <property type="entry name" value="Spore Coat Polysaccharide Biosynthesis Protein SpsA, Chain A"/>
    <property type="match status" value="1"/>
</dbReference>
<dbReference type="InterPro" id="IPR029044">
    <property type="entry name" value="Nucleotide-diphossugar_trans"/>
</dbReference>
<keyword evidence="2" id="KW-0328">Glycosyltransferase</keyword>
<keyword evidence="7" id="KW-0472">Membrane</keyword>
<dbReference type="InterPro" id="IPR001173">
    <property type="entry name" value="Glyco_trans_2-like"/>
</dbReference>
<evidence type="ECO:0000256" key="5">
    <source>
        <dbReference type="ARBA" id="ARBA00022985"/>
    </source>
</evidence>
<organism evidence="10 11">
    <name type="scientific">Telmatocola sphagniphila</name>
    <dbReference type="NCBI Taxonomy" id="1123043"/>
    <lineage>
        <taxon>Bacteria</taxon>
        <taxon>Pseudomonadati</taxon>
        <taxon>Planctomycetota</taxon>
        <taxon>Planctomycetia</taxon>
        <taxon>Gemmatales</taxon>
        <taxon>Gemmataceae</taxon>
    </lineage>
</organism>
<protein>
    <submittedName>
        <fullName evidence="10">Glycosyltransferase family 2 protein</fullName>
    </submittedName>
</protein>
<dbReference type="KEGG" id="tsph:KIH39_05670"/>
<evidence type="ECO:0000256" key="8">
    <source>
        <dbReference type="SAM" id="MobiDB-lite"/>
    </source>
</evidence>
<dbReference type="RefSeq" id="WP_213498290.1">
    <property type="nucleotide sequence ID" value="NZ_CP074694.1"/>
</dbReference>
<dbReference type="PANTHER" id="PTHR48090:SF3">
    <property type="entry name" value="UNDECAPRENYL-PHOSPHATE 4-DEOXY-4-FORMAMIDO-L-ARABINOSE TRANSFERASE"/>
    <property type="match status" value="1"/>
</dbReference>
<keyword evidence="6" id="KW-1133">Transmembrane helix</keyword>
<gene>
    <name evidence="10" type="ORF">KIH39_05670</name>
</gene>
<evidence type="ECO:0000256" key="2">
    <source>
        <dbReference type="ARBA" id="ARBA00022676"/>
    </source>
</evidence>
<keyword evidence="1" id="KW-1003">Cell membrane</keyword>
<feature type="region of interest" description="Disordered" evidence="8">
    <location>
        <begin position="265"/>
        <end position="289"/>
    </location>
</feature>
<dbReference type="CDD" id="cd04179">
    <property type="entry name" value="DPM_DPG-synthase_like"/>
    <property type="match status" value="1"/>
</dbReference>
<dbReference type="EMBL" id="CP074694">
    <property type="protein sequence ID" value="QVL33401.1"/>
    <property type="molecule type" value="Genomic_DNA"/>
</dbReference>
<reference evidence="10" key="1">
    <citation type="submission" date="2021-05" db="EMBL/GenBank/DDBJ databases">
        <title>Complete genome sequence of the cellulolytic planctomycete Telmatocola sphagniphila SP2T and characterization of the first cellulase from planctomycetes.</title>
        <authorList>
            <person name="Rakitin A.L."/>
            <person name="Beletsky A.V."/>
            <person name="Naumoff D.G."/>
            <person name="Kulichevskaya I.S."/>
            <person name="Mardanov A.V."/>
            <person name="Ravin N.V."/>
            <person name="Dedysh S.N."/>
        </authorList>
    </citation>
    <scope>NUCLEOTIDE SEQUENCE</scope>
    <source>
        <strain evidence="10">SP2T</strain>
    </source>
</reference>
<dbReference type="GO" id="GO:0009103">
    <property type="term" value="P:lipopolysaccharide biosynthetic process"/>
    <property type="evidence" value="ECO:0007669"/>
    <property type="project" value="UniProtKB-KW"/>
</dbReference>
<dbReference type="InterPro" id="IPR050256">
    <property type="entry name" value="Glycosyltransferase_2"/>
</dbReference>
<keyword evidence="5" id="KW-0448">Lipopolysaccharide biosynthesis</keyword>
<dbReference type="GO" id="GO:0005886">
    <property type="term" value="C:plasma membrane"/>
    <property type="evidence" value="ECO:0007669"/>
    <property type="project" value="TreeGrafter"/>
</dbReference>
<evidence type="ECO:0000313" key="10">
    <source>
        <dbReference type="EMBL" id="QVL33401.1"/>
    </source>
</evidence>
<keyword evidence="4" id="KW-0812">Transmembrane</keyword>
<dbReference type="SUPFAM" id="SSF53448">
    <property type="entry name" value="Nucleotide-diphospho-sugar transferases"/>
    <property type="match status" value="1"/>
</dbReference>
<evidence type="ECO:0000256" key="3">
    <source>
        <dbReference type="ARBA" id="ARBA00022679"/>
    </source>
</evidence>
<keyword evidence="3" id="KW-0808">Transferase</keyword>
<evidence type="ECO:0000256" key="7">
    <source>
        <dbReference type="ARBA" id="ARBA00023136"/>
    </source>
</evidence>
<evidence type="ECO:0000256" key="6">
    <source>
        <dbReference type="ARBA" id="ARBA00022989"/>
    </source>
</evidence>
<evidence type="ECO:0000313" key="11">
    <source>
        <dbReference type="Proteomes" id="UP000676194"/>
    </source>
</evidence>
<dbReference type="Pfam" id="PF00535">
    <property type="entry name" value="Glycos_transf_2"/>
    <property type="match status" value="1"/>
</dbReference>
<name>A0A8E6EZE9_9BACT</name>
<evidence type="ECO:0000256" key="4">
    <source>
        <dbReference type="ARBA" id="ARBA00022692"/>
    </source>
</evidence>
<evidence type="ECO:0000259" key="9">
    <source>
        <dbReference type="Pfam" id="PF00535"/>
    </source>
</evidence>
<keyword evidence="11" id="KW-1185">Reference proteome</keyword>
<proteinExistence type="predicted"/>
<dbReference type="Proteomes" id="UP000676194">
    <property type="component" value="Chromosome"/>
</dbReference>